<feature type="compositionally biased region" description="Basic and acidic residues" evidence="1">
    <location>
        <begin position="183"/>
        <end position="196"/>
    </location>
</feature>
<sequence>MSAPLAAYADGELVEYVEARNEMNPPPSLPLKRFDRFEIAPLGMDAPYAGQRGNELARERLQANLDLRVPPILKAWNESAASAEAPRTLKIEPVVRHIRYISGGKRLLGGVLAGGSAILVTVKMTDAASGEVIAEPEFYQHANAWGAAYSFGGTDKAMNIRISEMVAAYLTDNRDQAVGGRTGKNEKNRKDERGKS</sequence>
<name>A0A108UB89_9GAMM</name>
<evidence type="ECO:0000256" key="1">
    <source>
        <dbReference type="SAM" id="MobiDB-lite"/>
    </source>
</evidence>
<comment type="caution">
    <text evidence="2">The sequence shown here is derived from an EMBL/GenBank/DDBJ whole genome shotgun (WGS) entry which is preliminary data.</text>
</comment>
<dbReference type="OrthoDB" id="6022376at2"/>
<dbReference type="AlphaFoldDB" id="A0A108UB89"/>
<proteinExistence type="predicted"/>
<feature type="region of interest" description="Disordered" evidence="1">
    <location>
        <begin position="176"/>
        <end position="196"/>
    </location>
</feature>
<organism evidence="2 3">
    <name type="scientific">Lysobacter capsici AZ78</name>
    <dbReference type="NCBI Taxonomy" id="1444315"/>
    <lineage>
        <taxon>Bacteria</taxon>
        <taxon>Pseudomonadati</taxon>
        <taxon>Pseudomonadota</taxon>
        <taxon>Gammaproteobacteria</taxon>
        <taxon>Lysobacterales</taxon>
        <taxon>Lysobacteraceae</taxon>
        <taxon>Lysobacter</taxon>
    </lineage>
</organism>
<accession>A0A108UB89</accession>
<dbReference type="EMBL" id="JAJA02000001">
    <property type="protein sequence ID" value="KWS05925.1"/>
    <property type="molecule type" value="Genomic_DNA"/>
</dbReference>
<gene>
    <name evidence="2" type="ORF">AZ78_3479</name>
</gene>
<dbReference type="Proteomes" id="UP000023435">
    <property type="component" value="Unassembled WGS sequence"/>
</dbReference>
<reference evidence="2 3" key="1">
    <citation type="journal article" date="2014" name="Genome Announc.">
        <title>Draft Genome Sequence of Lysobacter capsici AZ78, a Bacterium Antagonistic to Plant-Pathogenic Oomycetes.</title>
        <authorList>
            <person name="Puopolo G."/>
            <person name="Sonego P."/>
            <person name="Engelen K."/>
            <person name="Pertot I."/>
        </authorList>
    </citation>
    <scope>NUCLEOTIDE SEQUENCE [LARGE SCALE GENOMIC DNA]</scope>
    <source>
        <strain evidence="2 3">AZ78</strain>
    </source>
</reference>
<evidence type="ECO:0000313" key="2">
    <source>
        <dbReference type="EMBL" id="KWS05925.1"/>
    </source>
</evidence>
<protein>
    <submittedName>
        <fullName evidence="2">Uncharacterized protein</fullName>
    </submittedName>
</protein>
<evidence type="ECO:0000313" key="3">
    <source>
        <dbReference type="Proteomes" id="UP000023435"/>
    </source>
</evidence>
<dbReference type="RefSeq" id="WP_051547434.1">
    <property type="nucleotide sequence ID" value="NZ_JAJA02000001.1"/>
</dbReference>
<keyword evidence="3" id="KW-1185">Reference proteome</keyword>